<evidence type="ECO:0000256" key="2">
    <source>
        <dbReference type="ARBA" id="ARBA00039140"/>
    </source>
</evidence>
<dbReference type="PANTHER" id="PTHR42872">
    <property type="entry name" value="PROTEIN-GLUTAMATE METHYLESTERASE/PROTEIN-GLUTAMINE GLUTAMINASE"/>
    <property type="match status" value="1"/>
</dbReference>
<evidence type="ECO:0000313" key="6">
    <source>
        <dbReference type="EMBL" id="QDU34630.1"/>
    </source>
</evidence>
<dbReference type="EMBL" id="CP036425">
    <property type="protein sequence ID" value="QDU34630.1"/>
    <property type="molecule type" value="Genomic_DNA"/>
</dbReference>
<dbReference type="PROSITE" id="PS50122">
    <property type="entry name" value="CHEB"/>
    <property type="match status" value="1"/>
</dbReference>
<dbReference type="KEGG" id="pcor:KS4_27010"/>
<evidence type="ECO:0000313" key="7">
    <source>
        <dbReference type="Proteomes" id="UP000317369"/>
    </source>
</evidence>
<dbReference type="GO" id="GO:0008984">
    <property type="term" value="F:protein-glutamate methylesterase activity"/>
    <property type="evidence" value="ECO:0007669"/>
    <property type="project" value="UniProtKB-EC"/>
</dbReference>
<dbReference type="SUPFAM" id="SSF52738">
    <property type="entry name" value="Methylesterase CheB, C-terminal domain"/>
    <property type="match status" value="1"/>
</dbReference>
<dbReference type="InterPro" id="IPR035909">
    <property type="entry name" value="CheB_C"/>
</dbReference>
<evidence type="ECO:0000259" key="5">
    <source>
        <dbReference type="PROSITE" id="PS50122"/>
    </source>
</evidence>
<dbReference type="InterPro" id="IPR000673">
    <property type="entry name" value="Sig_transdc_resp-reg_Me-estase"/>
</dbReference>
<evidence type="ECO:0000256" key="1">
    <source>
        <dbReference type="ARBA" id="ARBA00022801"/>
    </source>
</evidence>
<dbReference type="Proteomes" id="UP000317369">
    <property type="component" value="Chromosome"/>
</dbReference>
<organism evidence="6 7">
    <name type="scientific">Poriferisphaera corsica</name>
    <dbReference type="NCBI Taxonomy" id="2528020"/>
    <lineage>
        <taxon>Bacteria</taxon>
        <taxon>Pseudomonadati</taxon>
        <taxon>Planctomycetota</taxon>
        <taxon>Phycisphaerae</taxon>
        <taxon>Phycisphaerales</taxon>
        <taxon>Phycisphaeraceae</taxon>
        <taxon>Poriferisphaera</taxon>
    </lineage>
</organism>
<dbReference type="GO" id="GO:0000156">
    <property type="term" value="F:phosphorelay response regulator activity"/>
    <property type="evidence" value="ECO:0007669"/>
    <property type="project" value="InterPro"/>
</dbReference>
<dbReference type="OrthoDB" id="9793421at2"/>
<keyword evidence="4" id="KW-0145">Chemotaxis</keyword>
<keyword evidence="7" id="KW-1185">Reference proteome</keyword>
<comment type="catalytic activity">
    <reaction evidence="3">
        <text>[protein]-L-glutamate 5-O-methyl ester + H2O = L-glutamyl-[protein] + methanol + H(+)</text>
        <dbReference type="Rhea" id="RHEA:23236"/>
        <dbReference type="Rhea" id="RHEA-COMP:10208"/>
        <dbReference type="Rhea" id="RHEA-COMP:10311"/>
        <dbReference type="ChEBI" id="CHEBI:15377"/>
        <dbReference type="ChEBI" id="CHEBI:15378"/>
        <dbReference type="ChEBI" id="CHEBI:17790"/>
        <dbReference type="ChEBI" id="CHEBI:29973"/>
        <dbReference type="ChEBI" id="CHEBI:82795"/>
        <dbReference type="EC" id="3.1.1.61"/>
    </reaction>
</comment>
<dbReference type="AlphaFoldDB" id="A0A517YWP0"/>
<dbReference type="Gene3D" id="3.40.50.180">
    <property type="entry name" value="Methylesterase CheB, C-terminal domain"/>
    <property type="match status" value="1"/>
</dbReference>
<dbReference type="GO" id="GO:0006935">
    <property type="term" value="P:chemotaxis"/>
    <property type="evidence" value="ECO:0007669"/>
    <property type="project" value="UniProtKB-UniRule"/>
</dbReference>
<feature type="active site" evidence="4">
    <location>
        <position position="23"/>
    </location>
</feature>
<proteinExistence type="predicted"/>
<name>A0A517YWP0_9BACT</name>
<feature type="domain" description="CheB-type methylesterase" evidence="5">
    <location>
        <begin position="11"/>
        <end position="206"/>
    </location>
</feature>
<sequence>MSVLHDNPCLDVTSMKAVAIGISTGGPKILRQILVGLPADLSVPIFIAQHIPPTFSKTLAASLDLLSPLTVVEAEDGMPVFPGTVYLGKGRQHLRVRKGSQLGSARIEVNKKPDGLFYYPSADELLRSCSEVYHGKVLGIVMTGIGKDGTLGAETIKSMGGLIASQDEASCSVYGMPRSVEESGLSDAVLTPDEMTQLLMQFSSSYPPPCLKR</sequence>
<accession>A0A517YWP0</accession>
<dbReference type="RefSeq" id="WP_145078748.1">
    <property type="nucleotide sequence ID" value="NZ_CP036425.1"/>
</dbReference>
<dbReference type="CDD" id="cd16432">
    <property type="entry name" value="CheB_Rec"/>
    <property type="match status" value="1"/>
</dbReference>
<dbReference type="PANTHER" id="PTHR42872:SF3">
    <property type="entry name" value="PROTEIN-GLUTAMATE METHYLESTERASE_PROTEIN-GLUTAMINE GLUTAMINASE 1"/>
    <property type="match status" value="1"/>
</dbReference>
<gene>
    <name evidence="6" type="primary">cheB</name>
    <name evidence="6" type="ORF">KS4_27010</name>
</gene>
<evidence type="ECO:0000256" key="4">
    <source>
        <dbReference type="PROSITE-ProRule" id="PRU00050"/>
    </source>
</evidence>
<feature type="active site" evidence="4">
    <location>
        <position position="148"/>
    </location>
</feature>
<evidence type="ECO:0000256" key="3">
    <source>
        <dbReference type="ARBA" id="ARBA00048267"/>
    </source>
</evidence>
<dbReference type="EC" id="3.1.1.61" evidence="2"/>
<protein>
    <recommendedName>
        <fullName evidence="2">protein-glutamate methylesterase</fullName>
        <ecNumber evidence="2">3.1.1.61</ecNumber>
    </recommendedName>
</protein>
<keyword evidence="1 4" id="KW-0378">Hydrolase</keyword>
<dbReference type="GO" id="GO:0005737">
    <property type="term" value="C:cytoplasm"/>
    <property type="evidence" value="ECO:0007669"/>
    <property type="project" value="InterPro"/>
</dbReference>
<feature type="active site" evidence="4">
    <location>
        <position position="50"/>
    </location>
</feature>
<reference evidence="6 7" key="1">
    <citation type="submission" date="2019-02" db="EMBL/GenBank/DDBJ databases">
        <title>Deep-cultivation of Planctomycetes and their phenomic and genomic characterization uncovers novel biology.</title>
        <authorList>
            <person name="Wiegand S."/>
            <person name="Jogler M."/>
            <person name="Boedeker C."/>
            <person name="Pinto D."/>
            <person name="Vollmers J."/>
            <person name="Rivas-Marin E."/>
            <person name="Kohn T."/>
            <person name="Peeters S.H."/>
            <person name="Heuer A."/>
            <person name="Rast P."/>
            <person name="Oberbeckmann S."/>
            <person name="Bunk B."/>
            <person name="Jeske O."/>
            <person name="Meyerdierks A."/>
            <person name="Storesund J.E."/>
            <person name="Kallscheuer N."/>
            <person name="Luecker S."/>
            <person name="Lage O.M."/>
            <person name="Pohl T."/>
            <person name="Merkel B.J."/>
            <person name="Hornburger P."/>
            <person name="Mueller R.-W."/>
            <person name="Bruemmer F."/>
            <person name="Labrenz M."/>
            <person name="Spormann A.M."/>
            <person name="Op den Camp H."/>
            <person name="Overmann J."/>
            <person name="Amann R."/>
            <person name="Jetten M.S.M."/>
            <person name="Mascher T."/>
            <person name="Medema M.H."/>
            <person name="Devos D.P."/>
            <person name="Kaster A.-K."/>
            <person name="Ovreas L."/>
            <person name="Rohde M."/>
            <person name="Galperin M.Y."/>
            <person name="Jogler C."/>
        </authorList>
    </citation>
    <scope>NUCLEOTIDE SEQUENCE [LARGE SCALE GENOMIC DNA]</scope>
    <source>
        <strain evidence="6 7">KS4</strain>
    </source>
</reference>
<dbReference type="Pfam" id="PF01339">
    <property type="entry name" value="CheB_methylest"/>
    <property type="match status" value="1"/>
</dbReference>